<keyword evidence="1" id="KW-0805">Transcription regulation</keyword>
<dbReference type="EMBL" id="PGFS01000001">
    <property type="protein sequence ID" value="MDH4574094.1"/>
    <property type="molecule type" value="Genomic_DNA"/>
</dbReference>
<evidence type="ECO:0000313" key="7">
    <source>
        <dbReference type="EMBL" id="MDH4574094.1"/>
    </source>
</evidence>
<dbReference type="RefSeq" id="WP_110714635.1">
    <property type="nucleotide sequence ID" value="NZ_PGFS01000001.1"/>
</dbReference>
<dbReference type="Gene3D" id="1.10.10.60">
    <property type="entry name" value="Homeodomain-like"/>
    <property type="match status" value="1"/>
</dbReference>
<evidence type="ECO:0000256" key="3">
    <source>
        <dbReference type="ARBA" id="ARBA00023163"/>
    </source>
</evidence>
<dbReference type="SUPFAM" id="SSF46689">
    <property type="entry name" value="Homeodomain-like"/>
    <property type="match status" value="1"/>
</dbReference>
<keyword evidence="2 4" id="KW-0238">DNA-binding</keyword>
<keyword evidence="8" id="KW-1185">Reference proteome</keyword>
<dbReference type="PROSITE" id="PS50977">
    <property type="entry name" value="HTH_TETR_2"/>
    <property type="match status" value="1"/>
</dbReference>
<dbReference type="InterPro" id="IPR009057">
    <property type="entry name" value="Homeodomain-like_sf"/>
</dbReference>
<feature type="DNA-binding region" description="H-T-H motif" evidence="4">
    <location>
        <begin position="44"/>
        <end position="63"/>
    </location>
</feature>
<evidence type="ECO:0000256" key="5">
    <source>
        <dbReference type="SAM" id="MobiDB-lite"/>
    </source>
</evidence>
<dbReference type="SUPFAM" id="SSF48498">
    <property type="entry name" value="Tetracyclin repressor-like, C-terminal domain"/>
    <property type="match status" value="1"/>
</dbReference>
<comment type="caution">
    <text evidence="7">The sequence shown here is derived from an EMBL/GenBank/DDBJ whole genome shotgun (WGS) entry which is preliminary data.</text>
</comment>
<dbReference type="Proteomes" id="UP001162135">
    <property type="component" value="Unassembled WGS sequence"/>
</dbReference>
<evidence type="ECO:0000256" key="1">
    <source>
        <dbReference type="ARBA" id="ARBA00023015"/>
    </source>
</evidence>
<protein>
    <submittedName>
        <fullName evidence="7">TetR family transcriptional regulator</fullName>
    </submittedName>
</protein>
<dbReference type="Pfam" id="PF00440">
    <property type="entry name" value="TetR_N"/>
    <property type="match status" value="1"/>
</dbReference>
<evidence type="ECO:0000313" key="8">
    <source>
        <dbReference type="Proteomes" id="UP001162135"/>
    </source>
</evidence>
<evidence type="ECO:0000256" key="4">
    <source>
        <dbReference type="PROSITE-ProRule" id="PRU00335"/>
    </source>
</evidence>
<gene>
    <name evidence="7" type="ORF">CUR86_17825</name>
</gene>
<reference evidence="7" key="2">
    <citation type="submission" date="2017-11" db="EMBL/GenBank/DDBJ databases">
        <authorList>
            <person name="Das S.K."/>
        </authorList>
    </citation>
    <scope>NUCLEOTIDE SEQUENCE</scope>
    <source>
        <strain evidence="7">S4-41</strain>
    </source>
</reference>
<dbReference type="InterPro" id="IPR036271">
    <property type="entry name" value="Tet_transcr_reg_TetR-rel_C_sf"/>
</dbReference>
<feature type="region of interest" description="Disordered" evidence="5">
    <location>
        <begin position="1"/>
        <end position="20"/>
    </location>
</feature>
<dbReference type="Gene3D" id="1.10.357.10">
    <property type="entry name" value="Tetracycline Repressor, domain 2"/>
    <property type="match status" value="1"/>
</dbReference>
<dbReference type="PANTHER" id="PTHR47506">
    <property type="entry name" value="TRANSCRIPTIONAL REGULATORY PROTEIN"/>
    <property type="match status" value="1"/>
</dbReference>
<proteinExistence type="predicted"/>
<dbReference type="InterPro" id="IPR001647">
    <property type="entry name" value="HTH_TetR"/>
</dbReference>
<evidence type="ECO:0000256" key="2">
    <source>
        <dbReference type="ARBA" id="ARBA00023125"/>
    </source>
</evidence>
<dbReference type="PRINTS" id="PR00455">
    <property type="entry name" value="HTHTETR"/>
</dbReference>
<dbReference type="PANTHER" id="PTHR47506:SF1">
    <property type="entry name" value="HTH-TYPE TRANSCRIPTIONAL REGULATOR YJDC"/>
    <property type="match status" value="1"/>
</dbReference>
<accession>A0ABT6I9M4</accession>
<organism evidence="7 8">
    <name type="scientific">Salinicola acroporae</name>
    <dbReference type="NCBI Taxonomy" id="1541440"/>
    <lineage>
        <taxon>Bacteria</taxon>
        <taxon>Pseudomonadati</taxon>
        <taxon>Pseudomonadota</taxon>
        <taxon>Gammaproteobacteria</taxon>
        <taxon>Oceanospirillales</taxon>
        <taxon>Halomonadaceae</taxon>
        <taxon>Salinicola</taxon>
    </lineage>
</organism>
<sequence>MPLNTTPPERGRPKAPGRPREFDHSAALTAAMQVFWKYGYAGASIGTLIAEMGISRATLYASFGDKQQLFKQVLDLYEREKTAYMLDALEQPTSRRVAEHLLRGTVDLQTNTATPKGSMGVVHSISYAPGDESIREYVAERGRFWRSKLLERFERADQEGDFPETCNPHGLAMLLKAATDGLLVAASSGASEHELNETVSTFLEIWPGR</sequence>
<name>A0ABT6I9M4_9GAMM</name>
<reference evidence="7" key="1">
    <citation type="journal article" date="2015" name="Antonie Van Leeuwenhoek">
        <title>Comparative 16S rRNA signatures and multilocus sequence analysis for the genus Salinicola and description of Salinicola acroporae sp. nov., isolated from coral Acropora digitifera.</title>
        <authorList>
            <person name="Lepcha R.T."/>
            <person name="Poddar A."/>
            <person name="Schumann P."/>
            <person name="Das S.K."/>
        </authorList>
    </citation>
    <scope>NUCLEOTIDE SEQUENCE</scope>
    <source>
        <strain evidence="7">S4-41</strain>
    </source>
</reference>
<evidence type="ECO:0000259" key="6">
    <source>
        <dbReference type="PROSITE" id="PS50977"/>
    </source>
</evidence>
<feature type="domain" description="HTH tetR-type" evidence="6">
    <location>
        <begin position="21"/>
        <end position="81"/>
    </location>
</feature>
<keyword evidence="3" id="KW-0804">Transcription</keyword>